<dbReference type="GO" id="GO:0005507">
    <property type="term" value="F:copper ion binding"/>
    <property type="evidence" value="ECO:0007669"/>
    <property type="project" value="InterPro"/>
</dbReference>
<comment type="similarity">
    <text evidence="3">Belongs to the cytochrome c oxidase subunit 2 family.</text>
</comment>
<comment type="cofactor">
    <cofactor evidence="1">
        <name>Cu cation</name>
        <dbReference type="ChEBI" id="CHEBI:23378"/>
    </cofactor>
</comment>
<evidence type="ECO:0000313" key="8">
    <source>
        <dbReference type="EMBL" id="KAH7302437.1"/>
    </source>
</evidence>
<dbReference type="InterPro" id="IPR045187">
    <property type="entry name" value="CcO_II"/>
</dbReference>
<dbReference type="PANTHER" id="PTHR22888">
    <property type="entry name" value="CYTOCHROME C OXIDASE, SUBUNIT II"/>
    <property type="match status" value="1"/>
</dbReference>
<sequence length="56" mass="6450">MIITLADVLYNWAIPFLGAKHDVRSEICGTNYAFMPTVVEVVSLNEYLEWVSHHQQ</sequence>
<protein>
    <recommendedName>
        <fullName evidence="5">Cytochrome c oxidase polypeptide II</fullName>
    </recommendedName>
</protein>
<evidence type="ECO:0000256" key="5">
    <source>
        <dbReference type="ARBA" id="ARBA00031389"/>
    </source>
</evidence>
<dbReference type="InterPro" id="IPR002429">
    <property type="entry name" value="CcO_II-like_C"/>
</dbReference>
<comment type="catalytic activity">
    <reaction evidence="6">
        <text>4 Fe(II)-[cytochrome c] + O2 + 8 H(+)(in) = 4 Fe(III)-[cytochrome c] + 2 H2O + 4 H(+)(out)</text>
        <dbReference type="Rhea" id="RHEA:11436"/>
        <dbReference type="Rhea" id="RHEA-COMP:10350"/>
        <dbReference type="Rhea" id="RHEA-COMP:14399"/>
        <dbReference type="ChEBI" id="CHEBI:15377"/>
        <dbReference type="ChEBI" id="CHEBI:15378"/>
        <dbReference type="ChEBI" id="CHEBI:15379"/>
        <dbReference type="ChEBI" id="CHEBI:29033"/>
        <dbReference type="ChEBI" id="CHEBI:29034"/>
        <dbReference type="EC" id="7.1.1.9"/>
    </reaction>
    <physiologicalReaction direction="left-to-right" evidence="6">
        <dbReference type="Rhea" id="RHEA:11437"/>
    </physiologicalReaction>
</comment>
<keyword evidence="9" id="KW-1185">Reference proteome</keyword>
<dbReference type="GO" id="GO:0042773">
    <property type="term" value="P:ATP synthesis coupled electron transport"/>
    <property type="evidence" value="ECO:0007669"/>
    <property type="project" value="TreeGrafter"/>
</dbReference>
<accession>A0A8T2S350</accession>
<evidence type="ECO:0000256" key="4">
    <source>
        <dbReference type="ARBA" id="ARBA00023136"/>
    </source>
</evidence>
<name>A0A8T2S350_CERRI</name>
<comment type="subcellular location">
    <subcellularLocation>
        <location evidence="2">Membrane</location>
    </subcellularLocation>
</comment>
<dbReference type="SUPFAM" id="SSF49503">
    <property type="entry name" value="Cupredoxins"/>
    <property type="match status" value="1"/>
</dbReference>
<evidence type="ECO:0000313" key="9">
    <source>
        <dbReference type="Proteomes" id="UP000825935"/>
    </source>
</evidence>
<comment type="caution">
    <text evidence="8">The sequence shown here is derived from an EMBL/GenBank/DDBJ whole genome shotgun (WGS) entry which is preliminary data.</text>
</comment>
<dbReference type="Proteomes" id="UP000825935">
    <property type="component" value="Chromosome 23"/>
</dbReference>
<dbReference type="AlphaFoldDB" id="A0A8T2S350"/>
<feature type="domain" description="Cytochrome oxidase subunit II copper A binding" evidence="7">
    <location>
        <begin position="1"/>
        <end position="53"/>
    </location>
</feature>
<evidence type="ECO:0000256" key="3">
    <source>
        <dbReference type="ARBA" id="ARBA00007866"/>
    </source>
</evidence>
<evidence type="ECO:0000256" key="1">
    <source>
        <dbReference type="ARBA" id="ARBA00001935"/>
    </source>
</evidence>
<dbReference type="Gene3D" id="2.60.40.420">
    <property type="entry name" value="Cupredoxins - blue copper proteins"/>
    <property type="match status" value="1"/>
</dbReference>
<evidence type="ECO:0000256" key="6">
    <source>
        <dbReference type="ARBA" id="ARBA00049512"/>
    </source>
</evidence>
<reference evidence="8 9" key="1">
    <citation type="submission" date="2021-08" db="EMBL/GenBank/DDBJ databases">
        <title>WGS assembly of Ceratopteris richardii.</title>
        <authorList>
            <person name="Marchant D.B."/>
            <person name="Chen G."/>
            <person name="Jenkins J."/>
            <person name="Shu S."/>
            <person name="Leebens-Mack J."/>
            <person name="Grimwood J."/>
            <person name="Schmutz J."/>
            <person name="Soltis P."/>
            <person name="Soltis D."/>
            <person name="Chen Z.-H."/>
        </authorList>
    </citation>
    <scope>NUCLEOTIDE SEQUENCE [LARGE SCALE GENOMIC DNA]</scope>
    <source>
        <strain evidence="8">Whitten #5841</strain>
        <tissue evidence="8">Leaf</tissue>
    </source>
</reference>
<dbReference type="PANTHER" id="PTHR22888:SF9">
    <property type="entry name" value="CYTOCHROME C OXIDASE SUBUNIT 2"/>
    <property type="match status" value="1"/>
</dbReference>
<dbReference type="GO" id="GO:0016020">
    <property type="term" value="C:membrane"/>
    <property type="evidence" value="ECO:0007669"/>
    <property type="project" value="UniProtKB-SubCell"/>
</dbReference>
<dbReference type="InterPro" id="IPR008972">
    <property type="entry name" value="Cupredoxin"/>
</dbReference>
<proteinExistence type="inferred from homology"/>
<organism evidence="8 9">
    <name type="scientific">Ceratopteris richardii</name>
    <name type="common">Triangle waterfern</name>
    <dbReference type="NCBI Taxonomy" id="49495"/>
    <lineage>
        <taxon>Eukaryota</taxon>
        <taxon>Viridiplantae</taxon>
        <taxon>Streptophyta</taxon>
        <taxon>Embryophyta</taxon>
        <taxon>Tracheophyta</taxon>
        <taxon>Polypodiopsida</taxon>
        <taxon>Polypodiidae</taxon>
        <taxon>Polypodiales</taxon>
        <taxon>Pteridineae</taxon>
        <taxon>Pteridaceae</taxon>
        <taxon>Parkerioideae</taxon>
        <taxon>Ceratopteris</taxon>
    </lineage>
</organism>
<dbReference type="OrthoDB" id="609715at2759"/>
<dbReference type="PROSITE" id="PS50857">
    <property type="entry name" value="COX2_CUA"/>
    <property type="match status" value="1"/>
</dbReference>
<dbReference type="GO" id="GO:0004129">
    <property type="term" value="F:cytochrome-c oxidase activity"/>
    <property type="evidence" value="ECO:0007669"/>
    <property type="project" value="UniProtKB-EC"/>
</dbReference>
<evidence type="ECO:0000259" key="7">
    <source>
        <dbReference type="PROSITE" id="PS50857"/>
    </source>
</evidence>
<evidence type="ECO:0000256" key="2">
    <source>
        <dbReference type="ARBA" id="ARBA00004370"/>
    </source>
</evidence>
<dbReference type="EMBL" id="CM035428">
    <property type="protein sequence ID" value="KAH7302437.1"/>
    <property type="molecule type" value="Genomic_DNA"/>
</dbReference>
<gene>
    <name evidence="8" type="ORF">KP509_23G073200</name>
</gene>
<keyword evidence="4" id="KW-0472">Membrane</keyword>